<dbReference type="PANTHER" id="PTHR42695:SF5">
    <property type="entry name" value="GLUTAMINE AMIDOTRANSFERASE YLR126C-RELATED"/>
    <property type="match status" value="1"/>
</dbReference>
<evidence type="ECO:0000259" key="1">
    <source>
        <dbReference type="Pfam" id="PF00117"/>
    </source>
</evidence>
<feature type="domain" description="Glutamine amidotransferase" evidence="1">
    <location>
        <begin position="21"/>
        <end position="185"/>
    </location>
</feature>
<dbReference type="SUPFAM" id="SSF52317">
    <property type="entry name" value="Class I glutamine amidotransferase-like"/>
    <property type="match status" value="1"/>
</dbReference>
<evidence type="ECO:0000313" key="2">
    <source>
        <dbReference type="EMBL" id="GGG62926.1"/>
    </source>
</evidence>
<dbReference type="EMBL" id="BMGT01000001">
    <property type="protein sequence ID" value="GGG62926.1"/>
    <property type="molecule type" value="Genomic_DNA"/>
</dbReference>
<comment type="caution">
    <text evidence="2">The sequence shown here is derived from an EMBL/GenBank/DDBJ whole genome shotgun (WGS) entry which is preliminary data.</text>
</comment>
<gene>
    <name evidence="2" type="primary">yfeJ</name>
    <name evidence="2" type="ORF">GCM10011585_00440</name>
</gene>
<reference evidence="2" key="1">
    <citation type="journal article" date="2014" name="Int. J. Syst. Evol. Microbiol.">
        <title>Complete genome sequence of Corynebacterium casei LMG S-19264T (=DSM 44701T), isolated from a smear-ripened cheese.</title>
        <authorList>
            <consortium name="US DOE Joint Genome Institute (JGI-PGF)"/>
            <person name="Walter F."/>
            <person name="Albersmeier A."/>
            <person name="Kalinowski J."/>
            <person name="Ruckert C."/>
        </authorList>
    </citation>
    <scope>NUCLEOTIDE SEQUENCE</scope>
    <source>
        <strain evidence="2">CGMCC 1.12997</strain>
    </source>
</reference>
<dbReference type="Gene3D" id="3.40.50.880">
    <property type="match status" value="1"/>
</dbReference>
<keyword evidence="3" id="KW-1185">Reference proteome</keyword>
<proteinExistence type="predicted"/>
<protein>
    <submittedName>
        <fullName evidence="2">GMP synthase</fullName>
    </submittedName>
</protein>
<dbReference type="InterPro" id="IPR029062">
    <property type="entry name" value="Class_I_gatase-like"/>
</dbReference>
<dbReference type="RefSeq" id="WP_188552178.1">
    <property type="nucleotide sequence ID" value="NZ_BMGT01000001.1"/>
</dbReference>
<dbReference type="AlphaFoldDB" id="A0A917LW79"/>
<dbReference type="PANTHER" id="PTHR42695">
    <property type="entry name" value="GLUTAMINE AMIDOTRANSFERASE YLR126C-RELATED"/>
    <property type="match status" value="1"/>
</dbReference>
<dbReference type="FunFam" id="3.40.50.880:FF:000033">
    <property type="entry name" value="Glutamine amidotransferase class-I"/>
    <property type="match status" value="1"/>
</dbReference>
<dbReference type="GO" id="GO:0005829">
    <property type="term" value="C:cytosol"/>
    <property type="evidence" value="ECO:0007669"/>
    <property type="project" value="TreeGrafter"/>
</dbReference>
<reference evidence="2" key="2">
    <citation type="submission" date="2020-09" db="EMBL/GenBank/DDBJ databases">
        <authorList>
            <person name="Sun Q."/>
            <person name="Zhou Y."/>
        </authorList>
    </citation>
    <scope>NUCLEOTIDE SEQUENCE</scope>
    <source>
        <strain evidence="2">CGMCC 1.12997</strain>
    </source>
</reference>
<dbReference type="PROSITE" id="PS51273">
    <property type="entry name" value="GATASE_TYPE_1"/>
    <property type="match status" value="1"/>
</dbReference>
<organism evidence="2 3">
    <name type="scientific">Edaphobacter dinghuensis</name>
    <dbReference type="NCBI Taxonomy" id="1560005"/>
    <lineage>
        <taxon>Bacteria</taxon>
        <taxon>Pseudomonadati</taxon>
        <taxon>Acidobacteriota</taxon>
        <taxon>Terriglobia</taxon>
        <taxon>Terriglobales</taxon>
        <taxon>Acidobacteriaceae</taxon>
        <taxon>Edaphobacter</taxon>
    </lineage>
</organism>
<dbReference type="InterPro" id="IPR017926">
    <property type="entry name" value="GATASE"/>
</dbReference>
<dbReference type="NCBIfam" id="NF005458">
    <property type="entry name" value="PRK07053.1"/>
    <property type="match status" value="1"/>
</dbReference>
<dbReference type="InterPro" id="IPR044992">
    <property type="entry name" value="ChyE-like"/>
</dbReference>
<dbReference type="CDD" id="cd01741">
    <property type="entry name" value="GATase1_1"/>
    <property type="match status" value="1"/>
</dbReference>
<accession>A0A917LW79</accession>
<dbReference type="Pfam" id="PF00117">
    <property type="entry name" value="GATase"/>
    <property type="match status" value="1"/>
</dbReference>
<name>A0A917LW79_9BACT</name>
<evidence type="ECO:0000313" key="3">
    <source>
        <dbReference type="Proteomes" id="UP000647241"/>
    </source>
</evidence>
<sequence>MRKVLALVHLAFEDLGSLGTELSQAGYTIDYIDVCTADLRTIDPLAPDLLVILGGPIGVYEGEAYPFLHAEIDLIRSRLAENLPMIGICLGAQLIAAASGASVYPGRQGKEIGWAPIQAASDAARHPFFSELLVPELRVLHWHGDTFDLPANAQRLASTASYPNQAFVIGKHALGLQFHPEVMAQNLERWYVGHACELAHAGISVTQLREDSRIFAPRLEIAARRFWQNYLREMAT</sequence>
<dbReference type="Proteomes" id="UP000647241">
    <property type="component" value="Unassembled WGS sequence"/>
</dbReference>